<sequence length="109" mass="12101">MASSAGARAPGLHTPTQSFSGSPAETMTPGPSLNISGDKMPKFKEEADHFKQRLSDQRFNMRDYPDPLLPRDIARERHVPQGYTAEKEKHLLDAIARVKAGESLKQAER</sequence>
<gene>
    <name evidence="2" type="ORF">BKA67DRAFT_574675</name>
</gene>
<protein>
    <submittedName>
        <fullName evidence="2">Uncharacterized protein</fullName>
    </submittedName>
</protein>
<dbReference type="Proteomes" id="UP000758603">
    <property type="component" value="Unassembled WGS sequence"/>
</dbReference>
<evidence type="ECO:0000256" key="1">
    <source>
        <dbReference type="SAM" id="MobiDB-lite"/>
    </source>
</evidence>
<evidence type="ECO:0000313" key="2">
    <source>
        <dbReference type="EMBL" id="KAH6648397.1"/>
    </source>
</evidence>
<comment type="caution">
    <text evidence="2">The sequence shown here is derived from an EMBL/GenBank/DDBJ whole genome shotgun (WGS) entry which is preliminary data.</text>
</comment>
<evidence type="ECO:0000313" key="3">
    <source>
        <dbReference type="Proteomes" id="UP000758603"/>
    </source>
</evidence>
<feature type="compositionally biased region" description="Polar residues" evidence="1">
    <location>
        <begin position="14"/>
        <end position="35"/>
    </location>
</feature>
<reference evidence="2" key="1">
    <citation type="journal article" date="2021" name="Nat. Commun.">
        <title>Genetic determinants of endophytism in the Arabidopsis root mycobiome.</title>
        <authorList>
            <person name="Mesny F."/>
            <person name="Miyauchi S."/>
            <person name="Thiergart T."/>
            <person name="Pickel B."/>
            <person name="Atanasova L."/>
            <person name="Karlsson M."/>
            <person name="Huettel B."/>
            <person name="Barry K.W."/>
            <person name="Haridas S."/>
            <person name="Chen C."/>
            <person name="Bauer D."/>
            <person name="Andreopoulos W."/>
            <person name="Pangilinan J."/>
            <person name="LaButti K."/>
            <person name="Riley R."/>
            <person name="Lipzen A."/>
            <person name="Clum A."/>
            <person name="Drula E."/>
            <person name="Henrissat B."/>
            <person name="Kohler A."/>
            <person name="Grigoriev I.V."/>
            <person name="Martin F.M."/>
            <person name="Hacquard S."/>
        </authorList>
    </citation>
    <scope>NUCLEOTIDE SEQUENCE</scope>
    <source>
        <strain evidence="2">MPI-SDFR-AT-0073</strain>
    </source>
</reference>
<organism evidence="2 3">
    <name type="scientific">Truncatella angustata</name>
    <dbReference type="NCBI Taxonomy" id="152316"/>
    <lineage>
        <taxon>Eukaryota</taxon>
        <taxon>Fungi</taxon>
        <taxon>Dikarya</taxon>
        <taxon>Ascomycota</taxon>
        <taxon>Pezizomycotina</taxon>
        <taxon>Sordariomycetes</taxon>
        <taxon>Xylariomycetidae</taxon>
        <taxon>Amphisphaeriales</taxon>
        <taxon>Sporocadaceae</taxon>
        <taxon>Truncatella</taxon>
    </lineage>
</organism>
<dbReference type="OrthoDB" id="5121433at2759"/>
<keyword evidence="3" id="KW-1185">Reference proteome</keyword>
<dbReference type="EMBL" id="JAGPXC010000007">
    <property type="protein sequence ID" value="KAH6648397.1"/>
    <property type="molecule type" value="Genomic_DNA"/>
</dbReference>
<dbReference type="GeneID" id="70132335"/>
<feature type="region of interest" description="Disordered" evidence="1">
    <location>
        <begin position="1"/>
        <end position="40"/>
    </location>
</feature>
<dbReference type="RefSeq" id="XP_045954904.1">
    <property type="nucleotide sequence ID" value="XM_046103443.1"/>
</dbReference>
<name>A0A9P8ZT75_9PEZI</name>
<dbReference type="AlphaFoldDB" id="A0A9P8ZT75"/>
<feature type="region of interest" description="Disordered" evidence="1">
    <location>
        <begin position="53"/>
        <end position="73"/>
    </location>
</feature>
<accession>A0A9P8ZT75</accession>
<proteinExistence type="predicted"/>
<feature type="compositionally biased region" description="Basic and acidic residues" evidence="1">
    <location>
        <begin position="53"/>
        <end position="65"/>
    </location>
</feature>